<keyword evidence="1" id="KW-1133">Transmembrane helix</keyword>
<evidence type="ECO:0000313" key="3">
    <source>
        <dbReference type="Proteomes" id="UP000059680"/>
    </source>
</evidence>
<feature type="transmembrane region" description="Helical" evidence="1">
    <location>
        <begin position="83"/>
        <end position="104"/>
    </location>
</feature>
<reference evidence="2 3" key="2">
    <citation type="journal article" date="2013" name="Plant Cell Physiol.">
        <title>Rice Annotation Project Database (RAP-DB): an integrative and interactive database for rice genomics.</title>
        <authorList>
            <person name="Sakai H."/>
            <person name="Lee S.S."/>
            <person name="Tanaka T."/>
            <person name="Numa H."/>
            <person name="Kim J."/>
            <person name="Kawahara Y."/>
            <person name="Wakimoto H."/>
            <person name="Yang C.C."/>
            <person name="Iwamoto M."/>
            <person name="Abe T."/>
            <person name="Yamada Y."/>
            <person name="Muto A."/>
            <person name="Inokuchi H."/>
            <person name="Ikemura T."/>
            <person name="Matsumoto T."/>
            <person name="Sasaki T."/>
            <person name="Itoh T."/>
        </authorList>
    </citation>
    <scope>NUCLEOTIDE SEQUENCE [LARGE SCALE GENOMIC DNA]</scope>
    <source>
        <strain evidence="3">cv. Nipponbare</strain>
    </source>
</reference>
<keyword evidence="1" id="KW-0472">Membrane</keyword>
<organism evidence="2 3">
    <name type="scientific">Oryza sativa subsp. japonica</name>
    <name type="common">Rice</name>
    <dbReference type="NCBI Taxonomy" id="39947"/>
    <lineage>
        <taxon>Eukaryota</taxon>
        <taxon>Viridiplantae</taxon>
        <taxon>Streptophyta</taxon>
        <taxon>Embryophyta</taxon>
        <taxon>Tracheophyta</taxon>
        <taxon>Spermatophyta</taxon>
        <taxon>Magnoliopsida</taxon>
        <taxon>Liliopsida</taxon>
        <taxon>Poales</taxon>
        <taxon>Poaceae</taxon>
        <taxon>BOP clade</taxon>
        <taxon>Oryzoideae</taxon>
        <taxon>Oryzeae</taxon>
        <taxon>Oryzinae</taxon>
        <taxon>Oryza</taxon>
        <taxon>Oryza sativa</taxon>
    </lineage>
</organism>
<dbReference type="Gramene" id="Os11t0556132-00">
    <property type="protein sequence ID" value="Os11t0556132-00"/>
    <property type="gene ID" value="Os11g0556132"/>
</dbReference>
<keyword evidence="1" id="KW-0812">Transmembrane</keyword>
<name>A0A0P0Y3B1_ORYSJ</name>
<gene>
    <name evidence="2" type="ordered locus">Os11g0556132</name>
    <name evidence="2" type="ORF">OSNPB_110556132</name>
</gene>
<dbReference type="AlphaFoldDB" id="A0A0P0Y3B1"/>
<dbReference type="Proteomes" id="UP000059680">
    <property type="component" value="Chromosome 11"/>
</dbReference>
<reference evidence="2 3" key="3">
    <citation type="journal article" date="2013" name="Rice">
        <title>Improvement of the Oryza sativa Nipponbare reference genome using next generation sequence and optical map data.</title>
        <authorList>
            <person name="Kawahara Y."/>
            <person name="de la Bastide M."/>
            <person name="Hamilton J.P."/>
            <person name="Kanamori H."/>
            <person name="McCombie W.R."/>
            <person name="Ouyang S."/>
            <person name="Schwartz D.C."/>
            <person name="Tanaka T."/>
            <person name="Wu J."/>
            <person name="Zhou S."/>
            <person name="Childs K.L."/>
            <person name="Davidson R.M."/>
            <person name="Lin H."/>
            <person name="Quesada-Ocampo L."/>
            <person name="Vaillancourt B."/>
            <person name="Sakai H."/>
            <person name="Lee S.S."/>
            <person name="Kim J."/>
            <person name="Numa H."/>
            <person name="Itoh T."/>
            <person name="Buell C.R."/>
            <person name="Matsumoto T."/>
        </authorList>
    </citation>
    <scope>NUCLEOTIDE SEQUENCE [LARGE SCALE GENOMIC DNA]</scope>
    <source>
        <strain evidence="3">cv. Nipponbare</strain>
    </source>
</reference>
<sequence length="108" mass="12600">MRASQRQPPNIIKGMNVFFFCDSLIKHCLSMYVSVVSSQKFRHKEIIPFLTYWSIPANELQEDNTEAVHIVFDRWYPTLRKTWVKVVLIAVHIVIIKHSMLVALNKSG</sequence>
<keyword evidence="3" id="KW-1185">Reference proteome</keyword>
<protein>
    <submittedName>
        <fullName evidence="2">Os11g0556132 protein</fullName>
    </submittedName>
</protein>
<dbReference type="EMBL" id="AP014967">
    <property type="protein sequence ID" value="BAT14445.1"/>
    <property type="molecule type" value="Genomic_DNA"/>
</dbReference>
<accession>A0A0P0Y3B1</accession>
<proteinExistence type="predicted"/>
<reference evidence="3" key="1">
    <citation type="journal article" date="2005" name="Nature">
        <title>The map-based sequence of the rice genome.</title>
        <authorList>
            <consortium name="International rice genome sequencing project (IRGSP)"/>
            <person name="Matsumoto T."/>
            <person name="Wu J."/>
            <person name="Kanamori H."/>
            <person name="Katayose Y."/>
            <person name="Fujisawa M."/>
            <person name="Namiki N."/>
            <person name="Mizuno H."/>
            <person name="Yamamoto K."/>
            <person name="Antonio B.A."/>
            <person name="Baba T."/>
            <person name="Sakata K."/>
            <person name="Nagamura Y."/>
            <person name="Aoki H."/>
            <person name="Arikawa K."/>
            <person name="Arita K."/>
            <person name="Bito T."/>
            <person name="Chiden Y."/>
            <person name="Fujitsuka N."/>
            <person name="Fukunaka R."/>
            <person name="Hamada M."/>
            <person name="Harada C."/>
            <person name="Hayashi A."/>
            <person name="Hijishita S."/>
            <person name="Honda M."/>
            <person name="Hosokawa S."/>
            <person name="Ichikawa Y."/>
            <person name="Idonuma A."/>
            <person name="Iijima M."/>
            <person name="Ikeda M."/>
            <person name="Ikeno M."/>
            <person name="Ito K."/>
            <person name="Ito S."/>
            <person name="Ito T."/>
            <person name="Ito Y."/>
            <person name="Ito Y."/>
            <person name="Iwabuchi A."/>
            <person name="Kamiya K."/>
            <person name="Karasawa W."/>
            <person name="Kurita K."/>
            <person name="Katagiri S."/>
            <person name="Kikuta A."/>
            <person name="Kobayashi H."/>
            <person name="Kobayashi N."/>
            <person name="Machita K."/>
            <person name="Maehara T."/>
            <person name="Masukawa M."/>
            <person name="Mizubayashi T."/>
            <person name="Mukai Y."/>
            <person name="Nagasaki H."/>
            <person name="Nagata Y."/>
            <person name="Naito S."/>
            <person name="Nakashima M."/>
            <person name="Nakama Y."/>
            <person name="Nakamichi Y."/>
            <person name="Nakamura M."/>
            <person name="Meguro A."/>
            <person name="Negishi M."/>
            <person name="Ohta I."/>
            <person name="Ohta T."/>
            <person name="Okamoto M."/>
            <person name="Ono N."/>
            <person name="Saji S."/>
            <person name="Sakaguchi M."/>
            <person name="Sakai K."/>
            <person name="Shibata M."/>
            <person name="Shimokawa T."/>
            <person name="Song J."/>
            <person name="Takazaki Y."/>
            <person name="Terasawa K."/>
            <person name="Tsugane M."/>
            <person name="Tsuji K."/>
            <person name="Ueda S."/>
            <person name="Waki K."/>
            <person name="Yamagata H."/>
            <person name="Yamamoto M."/>
            <person name="Yamamoto S."/>
            <person name="Yamane H."/>
            <person name="Yoshiki S."/>
            <person name="Yoshihara R."/>
            <person name="Yukawa K."/>
            <person name="Zhong H."/>
            <person name="Yano M."/>
            <person name="Yuan Q."/>
            <person name="Ouyang S."/>
            <person name="Liu J."/>
            <person name="Jones K.M."/>
            <person name="Gansberger K."/>
            <person name="Moffat K."/>
            <person name="Hill J."/>
            <person name="Bera J."/>
            <person name="Fadrosh D."/>
            <person name="Jin S."/>
            <person name="Johri S."/>
            <person name="Kim M."/>
            <person name="Overton L."/>
            <person name="Reardon M."/>
            <person name="Tsitrin T."/>
            <person name="Vuong H."/>
            <person name="Weaver B."/>
            <person name="Ciecko A."/>
            <person name="Tallon L."/>
            <person name="Jackson J."/>
            <person name="Pai G."/>
            <person name="Aken S.V."/>
            <person name="Utterback T."/>
            <person name="Reidmuller S."/>
            <person name="Feldblyum T."/>
            <person name="Hsiao J."/>
            <person name="Zismann V."/>
            <person name="Iobst S."/>
            <person name="de Vazeille A.R."/>
            <person name="Buell C.R."/>
            <person name="Ying K."/>
            <person name="Li Y."/>
            <person name="Lu T."/>
            <person name="Huang Y."/>
            <person name="Zhao Q."/>
            <person name="Feng Q."/>
            <person name="Zhang L."/>
            <person name="Zhu J."/>
            <person name="Weng Q."/>
            <person name="Mu J."/>
            <person name="Lu Y."/>
            <person name="Fan D."/>
            <person name="Liu Y."/>
            <person name="Guan J."/>
            <person name="Zhang Y."/>
            <person name="Yu S."/>
            <person name="Liu X."/>
            <person name="Zhang Y."/>
            <person name="Hong G."/>
            <person name="Han B."/>
            <person name="Choisne N."/>
            <person name="Demange N."/>
            <person name="Orjeda G."/>
            <person name="Samain S."/>
            <person name="Cattolico L."/>
            <person name="Pelletier E."/>
            <person name="Couloux A."/>
            <person name="Segurens B."/>
            <person name="Wincker P."/>
            <person name="D'Hont A."/>
            <person name="Scarpelli C."/>
            <person name="Weissenbach J."/>
            <person name="Salanoubat M."/>
            <person name="Quetier F."/>
            <person name="Yu Y."/>
            <person name="Kim H.R."/>
            <person name="Rambo T."/>
            <person name="Currie J."/>
            <person name="Collura K."/>
            <person name="Luo M."/>
            <person name="Yang T."/>
            <person name="Ammiraju J.S.S."/>
            <person name="Engler F."/>
            <person name="Soderlund C."/>
            <person name="Wing R.A."/>
            <person name="Palmer L.E."/>
            <person name="de la Bastide M."/>
            <person name="Spiegel L."/>
            <person name="Nascimento L."/>
            <person name="Zutavern T."/>
            <person name="O'Shaughnessy A."/>
            <person name="Dike S."/>
            <person name="Dedhia N."/>
            <person name="Preston R."/>
            <person name="Balija V."/>
            <person name="McCombie W.R."/>
            <person name="Chow T."/>
            <person name="Chen H."/>
            <person name="Chung M."/>
            <person name="Chen C."/>
            <person name="Shaw J."/>
            <person name="Wu H."/>
            <person name="Hsiao K."/>
            <person name="Chao Y."/>
            <person name="Chu M."/>
            <person name="Cheng C."/>
            <person name="Hour A."/>
            <person name="Lee P."/>
            <person name="Lin S."/>
            <person name="Lin Y."/>
            <person name="Liou J."/>
            <person name="Liu S."/>
            <person name="Hsing Y."/>
            <person name="Raghuvanshi S."/>
            <person name="Mohanty A."/>
            <person name="Bharti A.K."/>
            <person name="Gaur A."/>
            <person name="Gupta V."/>
            <person name="Kumar D."/>
            <person name="Ravi V."/>
            <person name="Vij S."/>
            <person name="Kapur A."/>
            <person name="Khurana P."/>
            <person name="Khurana P."/>
            <person name="Khurana J.P."/>
            <person name="Tyagi A.K."/>
            <person name="Gaikwad K."/>
            <person name="Singh A."/>
            <person name="Dalal V."/>
            <person name="Srivastava S."/>
            <person name="Dixit A."/>
            <person name="Pal A.K."/>
            <person name="Ghazi I.A."/>
            <person name="Yadav M."/>
            <person name="Pandit A."/>
            <person name="Bhargava A."/>
            <person name="Sureshbabu K."/>
            <person name="Batra K."/>
            <person name="Sharma T.R."/>
            <person name="Mohapatra T."/>
            <person name="Singh N.K."/>
            <person name="Messing J."/>
            <person name="Nelson A.B."/>
            <person name="Fuks G."/>
            <person name="Kavchok S."/>
            <person name="Keizer G."/>
            <person name="Linton E."/>
            <person name="Llaca V."/>
            <person name="Song R."/>
            <person name="Tanyolac B."/>
            <person name="Young S."/>
            <person name="Ho-Il K."/>
            <person name="Hahn J.H."/>
            <person name="Sangsakoo G."/>
            <person name="Vanavichit A."/>
            <person name="de Mattos Luiz.A.T."/>
            <person name="Zimmer P.D."/>
            <person name="Malone G."/>
            <person name="Dellagostin O."/>
            <person name="de Oliveira A.C."/>
            <person name="Bevan M."/>
            <person name="Bancroft I."/>
            <person name="Minx P."/>
            <person name="Cordum H."/>
            <person name="Wilson R."/>
            <person name="Cheng Z."/>
            <person name="Jin W."/>
            <person name="Jiang J."/>
            <person name="Leong S.A."/>
            <person name="Iwama H."/>
            <person name="Gojobori T."/>
            <person name="Itoh T."/>
            <person name="Niimura Y."/>
            <person name="Fujii Y."/>
            <person name="Habara T."/>
            <person name="Sakai H."/>
            <person name="Sato Y."/>
            <person name="Wilson G."/>
            <person name="Kumar K."/>
            <person name="McCouch S."/>
            <person name="Juretic N."/>
            <person name="Hoen D."/>
            <person name="Wright S."/>
            <person name="Bruskiewich R."/>
            <person name="Bureau T."/>
            <person name="Miyao A."/>
            <person name="Hirochika H."/>
            <person name="Nishikawa T."/>
            <person name="Kadowaki K."/>
            <person name="Sugiura M."/>
            <person name="Burr B."/>
            <person name="Sasaki T."/>
        </authorList>
    </citation>
    <scope>NUCLEOTIDE SEQUENCE [LARGE SCALE GENOMIC DNA]</scope>
    <source>
        <strain evidence="3">cv. Nipponbare</strain>
    </source>
</reference>
<dbReference type="PaxDb" id="39947-A0A0P0Y3B1"/>
<evidence type="ECO:0000256" key="1">
    <source>
        <dbReference type="SAM" id="Phobius"/>
    </source>
</evidence>
<dbReference type="InParanoid" id="A0A0P0Y3B1"/>
<evidence type="ECO:0000313" key="2">
    <source>
        <dbReference type="EMBL" id="BAT14445.1"/>
    </source>
</evidence>